<dbReference type="EMBL" id="JAAOLE020000001">
    <property type="protein sequence ID" value="NVI46371.1"/>
    <property type="molecule type" value="Genomic_DNA"/>
</dbReference>
<reference evidence="2" key="1">
    <citation type="submission" date="2020-06" db="EMBL/GenBank/DDBJ databases">
        <title>Whole Genome Sequence of Bradyrhizobium sp. Strain 1S1.</title>
        <authorList>
            <person name="Bromfield E.S.P."/>
            <person name="Cloutier S."/>
        </authorList>
    </citation>
    <scope>NUCLEOTIDE SEQUENCE [LARGE SCALE GENOMIC DNA]</scope>
    <source>
        <strain evidence="2">1S1</strain>
    </source>
</reference>
<organism evidence="2">
    <name type="scientific">Bradyrhizobium septentrionale</name>
    <dbReference type="NCBI Taxonomy" id="1404411"/>
    <lineage>
        <taxon>Bacteria</taxon>
        <taxon>Pseudomonadati</taxon>
        <taxon>Pseudomonadota</taxon>
        <taxon>Alphaproteobacteria</taxon>
        <taxon>Hyphomicrobiales</taxon>
        <taxon>Nitrobacteraceae</taxon>
        <taxon>Bradyrhizobium</taxon>
    </lineage>
</organism>
<comment type="caution">
    <text evidence="2">The sequence shown here is derived from an EMBL/GenBank/DDBJ whole genome shotgun (WGS) entry which is preliminary data.</text>
</comment>
<protein>
    <submittedName>
        <fullName evidence="2">Uncharacterized protein</fullName>
    </submittedName>
</protein>
<dbReference type="RefSeq" id="WP_166205696.1">
    <property type="nucleotide sequence ID" value="NZ_CP088285.1"/>
</dbReference>
<name>A0A973W2K7_9BRAD</name>
<sequence>MPNKAVAAQSDGKDRRRKKGKKTVKNSSTSPREIAVTAAFKRKAEEAVQYRLQGYTFQQIGEELKVNRTYAYKLVRYAMESQPIEGVEELRSLMAARLEMMLTATLADAFEGVGESMDQARRTMEFQAKLLGLYAPQKVEHSGEVAGGAQPVFVISAADAKL</sequence>
<gene>
    <name evidence="2" type="ORF">HAP48_026110</name>
</gene>
<dbReference type="AlphaFoldDB" id="A0A973W2K7"/>
<evidence type="ECO:0000313" key="2">
    <source>
        <dbReference type="EMBL" id="NVI46371.1"/>
    </source>
</evidence>
<evidence type="ECO:0000256" key="1">
    <source>
        <dbReference type="SAM" id="MobiDB-lite"/>
    </source>
</evidence>
<accession>A0A973W2K7</accession>
<feature type="compositionally biased region" description="Basic residues" evidence="1">
    <location>
        <begin position="15"/>
        <end position="24"/>
    </location>
</feature>
<proteinExistence type="predicted"/>
<feature type="region of interest" description="Disordered" evidence="1">
    <location>
        <begin position="1"/>
        <end position="30"/>
    </location>
</feature>